<dbReference type="Gene3D" id="3.90.1150.10">
    <property type="entry name" value="Aspartate Aminotransferase, domain 1"/>
    <property type="match status" value="1"/>
</dbReference>
<dbReference type="GO" id="GO:0008483">
    <property type="term" value="F:transaminase activity"/>
    <property type="evidence" value="ECO:0007669"/>
    <property type="project" value="InterPro"/>
</dbReference>
<dbReference type="PANTHER" id="PTHR43713">
    <property type="entry name" value="GLUTAMATE-1-SEMIALDEHYDE 2,1-AMINOMUTASE"/>
    <property type="match status" value="1"/>
</dbReference>
<comment type="similarity">
    <text evidence="3">Belongs to the class-III pyridoxal-phosphate-dependent aminotransferase family.</text>
</comment>
<dbReference type="EMBL" id="FUYC01000006">
    <property type="protein sequence ID" value="SKA83712.1"/>
    <property type="molecule type" value="Genomic_DNA"/>
</dbReference>
<proteinExistence type="inferred from homology"/>
<dbReference type="InterPro" id="IPR049704">
    <property type="entry name" value="Aminotrans_3_PPA_site"/>
</dbReference>
<dbReference type="InterPro" id="IPR015422">
    <property type="entry name" value="PyrdxlP-dep_Trfase_small"/>
</dbReference>
<evidence type="ECO:0000256" key="1">
    <source>
        <dbReference type="ARBA" id="ARBA00001933"/>
    </source>
</evidence>
<dbReference type="SUPFAM" id="SSF53383">
    <property type="entry name" value="PLP-dependent transferases"/>
    <property type="match status" value="1"/>
</dbReference>
<dbReference type="InterPro" id="IPR015424">
    <property type="entry name" value="PyrdxlP-dep_Trfase"/>
</dbReference>
<dbReference type="PANTHER" id="PTHR43713:SF3">
    <property type="entry name" value="GLUTAMATE-1-SEMIALDEHYDE 2,1-AMINOMUTASE 1, CHLOROPLASTIC-RELATED"/>
    <property type="match status" value="1"/>
</dbReference>
<dbReference type="RefSeq" id="WP_159447181.1">
    <property type="nucleotide sequence ID" value="NZ_FUYC01000006.1"/>
</dbReference>
<dbReference type="Proteomes" id="UP000190027">
    <property type="component" value="Unassembled WGS sequence"/>
</dbReference>
<evidence type="ECO:0000256" key="2">
    <source>
        <dbReference type="ARBA" id="ARBA00022898"/>
    </source>
</evidence>
<evidence type="ECO:0000313" key="5">
    <source>
        <dbReference type="Proteomes" id="UP000190027"/>
    </source>
</evidence>
<dbReference type="Pfam" id="PF00202">
    <property type="entry name" value="Aminotran_3"/>
    <property type="match status" value="1"/>
</dbReference>
<gene>
    <name evidence="4" type="ORF">SAMN02745704_01708</name>
</gene>
<accession>A0A1T4X2B0</accession>
<evidence type="ECO:0000313" key="4">
    <source>
        <dbReference type="EMBL" id="SKA83712.1"/>
    </source>
</evidence>
<keyword evidence="5" id="KW-1185">Reference proteome</keyword>
<dbReference type="InterPro" id="IPR015421">
    <property type="entry name" value="PyrdxlP-dep_Trfase_major"/>
</dbReference>
<comment type="cofactor">
    <cofactor evidence="1">
        <name>pyridoxal 5'-phosphate</name>
        <dbReference type="ChEBI" id="CHEBI:597326"/>
    </cofactor>
</comment>
<dbReference type="GO" id="GO:0030170">
    <property type="term" value="F:pyridoxal phosphate binding"/>
    <property type="evidence" value="ECO:0007669"/>
    <property type="project" value="InterPro"/>
</dbReference>
<sequence length="442" mass="49343">MTKPNIQRSNEIYARAKDIIPAGSQTFSKGVTQFVEGFAPKYLHRGKGAYVWDVDENKYLDYIMGCHPIVLGYCDEDVNNAIIDQLGRGTTFSLMNELEVDVTEKIIDTVPCAEAARFGKNGADATSVGVRIARAVTGRDHIAYCGYHGWHDWYIANTDLNSGIPEFNKQLAHSFNYNDLDSLEQIFKAHPDEVAIVIMEALTILEPKDNFLHEVKKMAHHYGALLMFDEIITGYRFAVGGAQELTGVTPDLTSLAKAISNAVPLSAICGKKEYLFALEKTFFSFTYGGDCIGLAAASAAIPKIKENNVPAHLWRVGEVLQTGFNTLVKDLGLDDFFQCLGYPCRTIISFNGQGRYDDLEMKSFLQQELLREGVLWAAYHAISWSHGDKDIAFTLNAYETALKKFKDVVDKGLDLRSQIDGIPVRPVFRKVADFNSYTREKK</sequence>
<dbReference type="STRING" id="1121449.SAMN02745704_01708"/>
<evidence type="ECO:0000256" key="3">
    <source>
        <dbReference type="RuleBase" id="RU003560"/>
    </source>
</evidence>
<dbReference type="InterPro" id="IPR005814">
    <property type="entry name" value="Aminotrans_3"/>
</dbReference>
<name>A0A1T4X2B0_9BACT</name>
<protein>
    <submittedName>
        <fullName evidence="4">Glutamate-1-semialdehyde 2,1-aminomutase</fullName>
    </submittedName>
</protein>
<dbReference type="Gene3D" id="3.40.640.10">
    <property type="entry name" value="Type I PLP-dependent aspartate aminotransferase-like (Major domain)"/>
    <property type="match status" value="1"/>
</dbReference>
<dbReference type="PROSITE" id="PS00600">
    <property type="entry name" value="AA_TRANSFER_CLASS_3"/>
    <property type="match status" value="1"/>
</dbReference>
<dbReference type="AlphaFoldDB" id="A0A1T4X2B0"/>
<organism evidence="4 5">
    <name type="scientific">Paucidesulfovibrio gracilis DSM 16080</name>
    <dbReference type="NCBI Taxonomy" id="1121449"/>
    <lineage>
        <taxon>Bacteria</taxon>
        <taxon>Pseudomonadati</taxon>
        <taxon>Thermodesulfobacteriota</taxon>
        <taxon>Desulfovibrionia</taxon>
        <taxon>Desulfovibrionales</taxon>
        <taxon>Desulfovibrionaceae</taxon>
        <taxon>Paucidesulfovibrio</taxon>
    </lineage>
</organism>
<reference evidence="4 5" key="1">
    <citation type="submission" date="2017-02" db="EMBL/GenBank/DDBJ databases">
        <authorList>
            <person name="Peterson S.W."/>
        </authorList>
    </citation>
    <scope>NUCLEOTIDE SEQUENCE [LARGE SCALE GENOMIC DNA]</scope>
    <source>
        <strain evidence="4 5">DSM 16080</strain>
    </source>
</reference>
<keyword evidence="2 3" id="KW-0663">Pyridoxal phosphate</keyword>
<dbReference type="OrthoDB" id="9801052at2"/>